<evidence type="ECO:0000256" key="3">
    <source>
        <dbReference type="ARBA" id="ARBA00022692"/>
    </source>
</evidence>
<keyword evidence="5 9" id="KW-1133">Transmembrane helix</keyword>
<feature type="compositionally biased region" description="Basic residues" evidence="8">
    <location>
        <begin position="213"/>
        <end position="233"/>
    </location>
</feature>
<keyword evidence="6 9" id="KW-0472">Membrane</keyword>
<dbReference type="InterPro" id="IPR015943">
    <property type="entry name" value="WD40/YVTN_repeat-like_dom_sf"/>
</dbReference>
<dbReference type="Gene3D" id="2.130.10.10">
    <property type="entry name" value="YVTN repeat-like/Quinoprotein amine dehydrogenase"/>
    <property type="match status" value="7"/>
</dbReference>
<accession>F2UFJ6</accession>
<feature type="region of interest" description="Disordered" evidence="8">
    <location>
        <begin position="358"/>
        <end position="510"/>
    </location>
</feature>
<feature type="repeat" description="WD" evidence="7">
    <location>
        <begin position="681"/>
        <end position="722"/>
    </location>
</feature>
<feature type="compositionally biased region" description="Polar residues" evidence="8">
    <location>
        <begin position="1566"/>
        <end position="1580"/>
    </location>
</feature>
<dbReference type="PROSITE" id="PS50294">
    <property type="entry name" value="WD_REPEATS_REGION"/>
    <property type="match status" value="12"/>
</dbReference>
<dbReference type="PROSITE" id="PS00678">
    <property type="entry name" value="WD_REPEATS_1"/>
    <property type="match status" value="6"/>
</dbReference>
<feature type="region of interest" description="Disordered" evidence="8">
    <location>
        <begin position="161"/>
        <end position="234"/>
    </location>
</feature>
<feature type="compositionally biased region" description="Low complexity" evidence="8">
    <location>
        <begin position="190"/>
        <end position="202"/>
    </location>
</feature>
<dbReference type="EMBL" id="GL832972">
    <property type="protein sequence ID" value="EGD75564.1"/>
    <property type="molecule type" value="Genomic_DNA"/>
</dbReference>
<feature type="transmembrane region" description="Helical" evidence="9">
    <location>
        <begin position="1353"/>
        <end position="1370"/>
    </location>
</feature>
<feature type="compositionally biased region" description="Basic residues" evidence="8">
    <location>
        <begin position="468"/>
        <end position="497"/>
    </location>
</feature>
<comment type="subcellular location">
    <subcellularLocation>
        <location evidence="1">Membrane</location>
        <topology evidence="1">Multi-pass membrane protein</topology>
    </subcellularLocation>
</comment>
<sequence>MRLFRTRISPGGQEEQEDGAVAVTTPRIAGDADWDDDEDGAGSNGDDDASTQGGPHIPLNSGTIAGDGDGHADSIRALAVSRWCVFTASADGTIKAWNPETHQCVGTLVGHSGCVRALDVSDDGRRLVSGSFDNTVKIWGLTPSILSTTMAPVTDPCVSVSDETLATSNSNSSNTNNNDAHQSQERRSQAHSQQQQQEQGSATAGPSSATPGPRRRKRRGLPTRLLSRARRTRQTVISDLKATLTGHTGKVYAVTISEDGNHVASASKDRTIKLWNMKYHHCEATLQGHRGGVRCVLLHAIKSTDHDTDESTERGATGMPMHPGLNVAAASTGATLDPTAAKLFFNQSLEQSMLLRSGAGAGTNNTSNSGCDDDDDGNGSSSSGSSSVDSDASDDEEDTDENDDDDDLEGAEAAGDGEPGIAEGNHFISSNSNVSNSNTTNNDTSTSNLLQNAQPMPSRQHEDATSTRNKKKNKNKKKKKKKKRRRRSSKLARHHRNTSGNNTSAATPTTGAAAAATARVQGGGFCLPGVLMVSGSEDCTIKLWDLGSMMCVGTLTGHNNYINTVAITPRGDILASASGDKTIRLWSVPDHRCLTILTGHTDWVNSLAITQQGRYLVSGAWNGIIKIYILETHDCLATFQAHARNVSALKLAPDDSHIVSASRDRTAKVWDLNLDERVSVWHGHAACAKCAVVSADGTLLCTGGHDAVIKIWDTATGDCIATIAAHSDYVNALALTRGDMLLVSASGDRTLRVFNFDTRRCLQVLKGHTHFVRALATAHSGQWVVSGSWDQTLRMWDLDTGKCLAVLGGREGKVTAVAVTRDDTTIISGSSNNHVRLWSAQNHVCLASLPGHHSRINALAVTNDGHVISGSGDCTIRVWNLTTRKCAAVLRGHTDYVNCLVLSQDADGHTHLVSGSHDGSLIIWSLETRTCVAALGGHTAPVTAVVVSNDGRFLYSGSKDISVRVWPVASLLAPHSFFGLPHFPTFAIEGTIQYDRFHADAAQRMRAIRTALHRFPLTLTFHMPDMAHTPLGWAAGSSSRLDILHALFATPNLPLFDIGARPSLLRQAIFEAKDEEVVRAVTTKIVQAARAQDEGVERPELPSAWRLSVSSLDESFTEDIISCVEQYPGVAADFLDNLGLVRANTDSGFSQQHTRLPGPEMIVAGHHLPQQHDLWHRLKQRGVMRKLEKPSARAVVTEARVVPVPYAGGFLPDGRSFLDALVETGRAELFNNYIARAIVRFKWECYGRRTFQRGGLFYLLSLLLVTTFAFLINLEGKAVHTLLTSKSGSDVASVVVLLFMLGVSTAELSREVEQWKRLPDRLHDFWNWLDACNIMLVFVVGITYMSGWQHTRALLAVSVYLRWFGSLYYMQAFKRTGPLVRMVLVICFDMRFFLMLLGISIMAAWVAFRVLLIQGTAGYDEALGDPANGLLVMFNMLLLVDFDIATLGGEYVVLVRIIFLLSMILVPVVLLNLLIALMSDSYERIQDRADIEFQLLRARILREQEAFMSEAKKKDPRIFPKWLHVLVPKGGGVGRPPATEQWLGVLHVLRSGIDALSAKLDGVQQQMKQNAAQRSTSMNYQPQQQSQQSHSSDNCDGGGGGAWGGHVSVSAPVDFSHRERTWLEPSARRETTDTAMATLGVGDSSGRHGTAGSSDDTGGGGTRRQQQQQQQALEDRMVRLEAKLDRQHEQLQAILTQLAARPQQ</sequence>
<keyword evidence="4" id="KW-0677">Repeat</keyword>
<feature type="compositionally biased region" description="Acidic residues" evidence="8">
    <location>
        <begin position="32"/>
        <end position="49"/>
    </location>
</feature>
<reference evidence="11" key="1">
    <citation type="submission" date="2009-08" db="EMBL/GenBank/DDBJ databases">
        <title>Annotation of Salpingoeca rosetta.</title>
        <authorList>
            <consortium name="The Broad Institute Genome Sequencing Platform"/>
            <person name="Russ C."/>
            <person name="Cuomo C."/>
            <person name="Burger G."/>
            <person name="Gray M.W."/>
            <person name="Holland P.W.H."/>
            <person name="King N."/>
            <person name="Lang F.B.F."/>
            <person name="Roger A.J."/>
            <person name="Ruiz-Trillo I."/>
            <person name="Young S.K."/>
            <person name="Zeng Q."/>
            <person name="Gargeya S."/>
            <person name="Alvarado L."/>
            <person name="Berlin A."/>
            <person name="Chapman S.B."/>
            <person name="Chen Z."/>
            <person name="Freedman E."/>
            <person name="Gellesch M."/>
            <person name="Goldberg J."/>
            <person name="Griggs A."/>
            <person name="Gujja S."/>
            <person name="Heilman E."/>
            <person name="Heiman D."/>
            <person name="Howarth C."/>
            <person name="Mehta T."/>
            <person name="Neiman D."/>
            <person name="Pearson M."/>
            <person name="Roberts A."/>
            <person name="Saif S."/>
            <person name="Shea T."/>
            <person name="Shenoy N."/>
            <person name="Sisk P."/>
            <person name="Stolte C."/>
            <person name="Sykes S."/>
            <person name="White J."/>
            <person name="Yandava C."/>
            <person name="Haas B."/>
            <person name="Nusbaum C."/>
            <person name="Birren B."/>
        </authorList>
    </citation>
    <scope>NUCLEOTIDE SEQUENCE [LARGE SCALE GENOMIC DNA]</scope>
    <source>
        <strain evidence="11">ATCC 50818</strain>
    </source>
</reference>
<feature type="repeat" description="WD" evidence="7">
    <location>
        <begin position="108"/>
        <end position="149"/>
    </location>
</feature>
<keyword evidence="3 9" id="KW-0812">Transmembrane</keyword>
<evidence type="ECO:0000313" key="11">
    <source>
        <dbReference type="EMBL" id="EGD75564.1"/>
    </source>
</evidence>
<feature type="repeat" description="WD" evidence="7">
    <location>
        <begin position="890"/>
        <end position="934"/>
    </location>
</feature>
<dbReference type="InterPro" id="IPR019775">
    <property type="entry name" value="WD40_repeat_CS"/>
</dbReference>
<feature type="compositionally biased region" description="Acidic residues" evidence="8">
    <location>
        <begin position="391"/>
        <end position="410"/>
    </location>
</feature>
<dbReference type="Pfam" id="PF00520">
    <property type="entry name" value="Ion_trans"/>
    <property type="match status" value="1"/>
</dbReference>
<feature type="compositionally biased region" description="Low complexity" evidence="8">
    <location>
        <begin position="411"/>
        <end position="448"/>
    </location>
</feature>
<feature type="compositionally biased region" description="Basic and acidic residues" evidence="8">
    <location>
        <begin position="1615"/>
        <end position="1632"/>
    </location>
</feature>
<feature type="transmembrane region" description="Helical" evidence="9">
    <location>
        <begin position="1453"/>
        <end position="1478"/>
    </location>
</feature>
<feature type="repeat" description="WD" evidence="7">
    <location>
        <begin position="765"/>
        <end position="806"/>
    </location>
</feature>
<feature type="domain" description="Ion transport" evidence="10">
    <location>
        <begin position="1322"/>
        <end position="1489"/>
    </location>
</feature>
<dbReference type="OMA" id="SANHEGC"/>
<dbReference type="CDD" id="cd00200">
    <property type="entry name" value="WD40"/>
    <property type="match status" value="2"/>
</dbReference>
<dbReference type="KEGG" id="sre:PTSG_06633"/>
<dbReference type="GO" id="GO:0005216">
    <property type="term" value="F:monoatomic ion channel activity"/>
    <property type="evidence" value="ECO:0007669"/>
    <property type="project" value="InterPro"/>
</dbReference>
<feature type="transmembrane region" description="Helical" evidence="9">
    <location>
        <begin position="1255"/>
        <end position="1275"/>
    </location>
</feature>
<evidence type="ECO:0000256" key="1">
    <source>
        <dbReference type="ARBA" id="ARBA00004141"/>
    </source>
</evidence>
<evidence type="ECO:0000259" key="10">
    <source>
        <dbReference type="Pfam" id="PF00520"/>
    </source>
</evidence>
<feature type="compositionally biased region" description="Low complexity" evidence="8">
    <location>
        <begin position="1663"/>
        <end position="1672"/>
    </location>
</feature>
<organism evidence="12">
    <name type="scientific">Salpingoeca rosetta (strain ATCC 50818 / BSB-021)</name>
    <dbReference type="NCBI Taxonomy" id="946362"/>
    <lineage>
        <taxon>Eukaryota</taxon>
        <taxon>Choanoflagellata</taxon>
        <taxon>Craspedida</taxon>
        <taxon>Salpingoecidae</taxon>
        <taxon>Salpingoeca</taxon>
    </lineage>
</organism>
<keyword evidence="12" id="KW-1185">Reference proteome</keyword>
<feature type="repeat" description="WD" evidence="7">
    <location>
        <begin position="555"/>
        <end position="596"/>
    </location>
</feature>
<feature type="compositionally biased region" description="Low complexity" evidence="8">
    <location>
        <begin position="498"/>
        <end position="510"/>
    </location>
</feature>
<evidence type="ECO:0000313" key="12">
    <source>
        <dbReference type="Proteomes" id="UP000007799"/>
    </source>
</evidence>
<dbReference type="GO" id="GO:0016020">
    <property type="term" value="C:membrane"/>
    <property type="evidence" value="ECO:0007669"/>
    <property type="project" value="UniProtKB-SubCell"/>
</dbReference>
<feature type="compositionally biased region" description="Low complexity" evidence="8">
    <location>
        <begin position="167"/>
        <end position="178"/>
    </location>
</feature>
<feature type="region of interest" description="Disordered" evidence="8">
    <location>
        <begin position="1"/>
        <end position="65"/>
    </location>
</feature>
<dbReference type="eggNOG" id="KOG0266">
    <property type="taxonomic scope" value="Eukaryota"/>
</dbReference>
<dbReference type="GeneID" id="16072580"/>
<dbReference type="eggNOG" id="KOG0295">
    <property type="taxonomic scope" value="Eukaryota"/>
</dbReference>
<dbReference type="Proteomes" id="UP000007799">
    <property type="component" value="Unassembled WGS sequence"/>
</dbReference>
<dbReference type="InParanoid" id="F2UFJ6"/>
<dbReference type="InterPro" id="IPR005821">
    <property type="entry name" value="Ion_trans_dom"/>
</dbReference>
<dbReference type="PANTHER" id="PTHR19848">
    <property type="entry name" value="WD40 REPEAT PROTEIN"/>
    <property type="match status" value="1"/>
</dbReference>
<feature type="transmembrane region" description="Helical" evidence="9">
    <location>
        <begin position="1382"/>
        <end position="1408"/>
    </location>
</feature>
<proteinExistence type="predicted"/>
<gene>
    <name evidence="11" type="ORF">PTSG_06633</name>
</gene>
<feature type="repeat" description="WD" evidence="7">
    <location>
        <begin position="639"/>
        <end position="680"/>
    </location>
</feature>
<feature type="transmembrane region" description="Helical" evidence="9">
    <location>
        <begin position="1429"/>
        <end position="1447"/>
    </location>
</feature>
<dbReference type="InterPro" id="IPR020472">
    <property type="entry name" value="WD40_PAC1"/>
</dbReference>
<dbReference type="PROSITE" id="PS50082">
    <property type="entry name" value="WD_REPEATS_2"/>
    <property type="match status" value="14"/>
</dbReference>
<dbReference type="PRINTS" id="PR00320">
    <property type="entry name" value="GPROTEINBRPT"/>
</dbReference>
<feature type="repeat" description="WD" evidence="7">
    <location>
        <begin position="68"/>
        <end position="107"/>
    </location>
</feature>
<feature type="region of interest" description="Disordered" evidence="8">
    <location>
        <begin position="1566"/>
        <end position="1674"/>
    </location>
</feature>
<keyword evidence="2 7" id="KW-0853">WD repeat</keyword>
<protein>
    <submittedName>
        <fullName evidence="11">WD-40 repeat protein</fullName>
    </submittedName>
</protein>
<feature type="repeat" description="WD" evidence="7">
    <location>
        <begin position="597"/>
        <end position="638"/>
    </location>
</feature>
<feature type="repeat" description="WD" evidence="7">
    <location>
        <begin position="723"/>
        <end position="764"/>
    </location>
</feature>
<dbReference type="InterPro" id="IPR001680">
    <property type="entry name" value="WD40_rpt"/>
</dbReference>
<feature type="compositionally biased region" description="Low complexity" evidence="8">
    <location>
        <begin position="378"/>
        <end position="390"/>
    </location>
</feature>
<feature type="repeat" description="WD" evidence="7">
    <location>
        <begin position="849"/>
        <end position="889"/>
    </location>
</feature>
<dbReference type="STRING" id="946362.F2UFJ6"/>
<evidence type="ECO:0000256" key="8">
    <source>
        <dbReference type="SAM" id="MobiDB-lite"/>
    </source>
</evidence>
<feature type="repeat" description="WD" evidence="7">
    <location>
        <begin position="531"/>
        <end position="554"/>
    </location>
</feature>
<feature type="repeat" description="WD" evidence="7">
    <location>
        <begin position="935"/>
        <end position="966"/>
    </location>
</feature>
<evidence type="ECO:0000256" key="6">
    <source>
        <dbReference type="ARBA" id="ARBA00023136"/>
    </source>
</evidence>
<dbReference type="InterPro" id="IPR036322">
    <property type="entry name" value="WD40_repeat_dom_sf"/>
</dbReference>
<evidence type="ECO:0000256" key="7">
    <source>
        <dbReference type="PROSITE-ProRule" id="PRU00221"/>
    </source>
</evidence>
<name>F2UFJ6_SALR5</name>
<evidence type="ECO:0000256" key="4">
    <source>
        <dbReference type="ARBA" id="ARBA00022737"/>
    </source>
</evidence>
<feature type="repeat" description="WD" evidence="7">
    <location>
        <begin position="807"/>
        <end position="848"/>
    </location>
</feature>
<dbReference type="SUPFAM" id="SSF50978">
    <property type="entry name" value="WD40 repeat-like"/>
    <property type="match status" value="3"/>
</dbReference>
<dbReference type="PANTHER" id="PTHR19848:SF8">
    <property type="entry name" value="F-BOX AND WD REPEAT DOMAIN CONTAINING 7"/>
    <property type="match status" value="1"/>
</dbReference>
<feature type="compositionally biased region" description="Low complexity" evidence="8">
    <location>
        <begin position="1581"/>
        <end position="1592"/>
    </location>
</feature>
<feature type="transmembrane region" description="Helical" evidence="9">
    <location>
        <begin position="1325"/>
        <end position="1346"/>
    </location>
</feature>
<dbReference type="eggNOG" id="KOG0510">
    <property type="taxonomic scope" value="Eukaryota"/>
</dbReference>
<dbReference type="SMART" id="SM00320">
    <property type="entry name" value="WD40"/>
    <property type="match status" value="14"/>
</dbReference>
<dbReference type="RefSeq" id="XP_004992021.1">
    <property type="nucleotide sequence ID" value="XM_004991964.1"/>
</dbReference>
<dbReference type="Pfam" id="PF00400">
    <property type="entry name" value="WD40"/>
    <property type="match status" value="14"/>
</dbReference>
<feature type="repeat" description="WD" evidence="7">
    <location>
        <begin position="244"/>
        <end position="285"/>
    </location>
</feature>
<evidence type="ECO:0000256" key="2">
    <source>
        <dbReference type="ARBA" id="ARBA00022574"/>
    </source>
</evidence>
<feature type="region of interest" description="Disordered" evidence="8">
    <location>
        <begin position="306"/>
        <end position="326"/>
    </location>
</feature>
<evidence type="ECO:0000256" key="5">
    <source>
        <dbReference type="ARBA" id="ARBA00022989"/>
    </source>
</evidence>
<evidence type="ECO:0000256" key="9">
    <source>
        <dbReference type="SAM" id="Phobius"/>
    </source>
</evidence>